<dbReference type="Pfam" id="PF03720">
    <property type="entry name" value="UDPG_MGDP_dh_C"/>
    <property type="match status" value="1"/>
</dbReference>
<sequence>MTDPAAVENSRRQWPQLDYADTAEEAAERADAVLVLTEWKQYRQLDPVVFGDVVAQKRVLDGRNALDREAWTAAGWTYRALGRRAG</sequence>
<gene>
    <name evidence="2" type="ORF">U6N30_00065</name>
</gene>
<dbReference type="PANTHER" id="PTHR43750:SF3">
    <property type="entry name" value="UDP-GLUCOSE 6-DEHYDROGENASE TUAD"/>
    <property type="match status" value="1"/>
</dbReference>
<protein>
    <submittedName>
        <fullName evidence="2">UDP binding domain-containing protein</fullName>
    </submittedName>
</protein>
<dbReference type="Gene3D" id="3.40.50.720">
    <property type="entry name" value="NAD(P)-binding Rossmann-like Domain"/>
    <property type="match status" value="1"/>
</dbReference>
<accession>A0ABZ1B0G3</accession>
<keyword evidence="3" id="KW-1185">Reference proteome</keyword>
<dbReference type="SUPFAM" id="SSF52413">
    <property type="entry name" value="UDP-glucose/GDP-mannose dehydrogenase C-terminal domain"/>
    <property type="match status" value="1"/>
</dbReference>
<evidence type="ECO:0000313" key="3">
    <source>
        <dbReference type="Proteomes" id="UP001324287"/>
    </source>
</evidence>
<dbReference type="InterPro" id="IPR036220">
    <property type="entry name" value="UDP-Glc/GDP-Man_DH_C_sf"/>
</dbReference>
<feature type="domain" description="UDP-glucose/GDP-mannose dehydrogenase C-terminal" evidence="1">
    <location>
        <begin position="2"/>
        <end position="68"/>
    </location>
</feature>
<dbReference type="InterPro" id="IPR014027">
    <property type="entry name" value="UDP-Glc/GDP-Man_DH_C"/>
</dbReference>
<evidence type="ECO:0000313" key="2">
    <source>
        <dbReference type="EMBL" id="WRL64303.1"/>
    </source>
</evidence>
<dbReference type="EMBL" id="CP141261">
    <property type="protein sequence ID" value="WRL64303.1"/>
    <property type="molecule type" value="Genomic_DNA"/>
</dbReference>
<name>A0ABZ1B0G3_9ACTN</name>
<proteinExistence type="predicted"/>
<dbReference type="PANTHER" id="PTHR43750">
    <property type="entry name" value="UDP-GLUCOSE 6-DEHYDROGENASE TUAD"/>
    <property type="match status" value="1"/>
</dbReference>
<dbReference type="Proteomes" id="UP001324287">
    <property type="component" value="Chromosome"/>
</dbReference>
<organism evidence="2 3">
    <name type="scientific">Blastococcus brunescens</name>
    <dbReference type="NCBI Taxonomy" id="1564165"/>
    <lineage>
        <taxon>Bacteria</taxon>
        <taxon>Bacillati</taxon>
        <taxon>Actinomycetota</taxon>
        <taxon>Actinomycetes</taxon>
        <taxon>Geodermatophilales</taxon>
        <taxon>Geodermatophilaceae</taxon>
        <taxon>Blastococcus</taxon>
    </lineage>
</organism>
<reference evidence="2 3" key="1">
    <citation type="submission" date="2023-12" db="EMBL/GenBank/DDBJ databases">
        <title>Blastococcus brunescens sp. nov., an actonobacterium isolated from sandstone collected in sahara desert.</title>
        <authorList>
            <person name="Gtari M."/>
            <person name="Ghodhbane F."/>
        </authorList>
    </citation>
    <scope>NUCLEOTIDE SEQUENCE [LARGE SCALE GENOMIC DNA]</scope>
    <source>
        <strain evidence="2 3">BMG 8361</strain>
    </source>
</reference>
<dbReference type="RefSeq" id="WP_324275631.1">
    <property type="nucleotide sequence ID" value="NZ_CP141261.1"/>
</dbReference>
<evidence type="ECO:0000259" key="1">
    <source>
        <dbReference type="SMART" id="SM00984"/>
    </source>
</evidence>
<dbReference type="SMART" id="SM00984">
    <property type="entry name" value="UDPG_MGDP_dh_C"/>
    <property type="match status" value="1"/>
</dbReference>